<comment type="caution">
    <text evidence="2">The sequence shown here is derived from an EMBL/GenBank/DDBJ whole genome shotgun (WGS) entry which is preliminary data.</text>
</comment>
<dbReference type="AlphaFoldDB" id="A0A395MNG3"/>
<feature type="compositionally biased region" description="Acidic residues" evidence="1">
    <location>
        <begin position="69"/>
        <end position="78"/>
    </location>
</feature>
<sequence length="125" mass="14693">MCRANCVDTRCVVCDWPINKTFDVMVHCEVFWQTQRCPKAEYPTTYPQARAELCGRCNPQWREDVDMQPQEDVDMQEEAEARGSDKTLSVERAEPNSRFKELIDEVSRRSADEDEKNERNRSDEL</sequence>
<keyword evidence="3" id="KW-1185">Reference proteome</keyword>
<name>A0A395MNG3_9HYPO</name>
<reference evidence="2 3" key="1">
    <citation type="journal article" date="2018" name="PLoS Pathog.">
        <title>Evolution of structural diversity of trichothecenes, a family of toxins produced by plant pathogenic and entomopathogenic fungi.</title>
        <authorList>
            <person name="Proctor R.H."/>
            <person name="McCormick S.P."/>
            <person name="Kim H.S."/>
            <person name="Cardoza R.E."/>
            <person name="Stanley A.M."/>
            <person name="Lindo L."/>
            <person name="Kelly A."/>
            <person name="Brown D.W."/>
            <person name="Lee T."/>
            <person name="Vaughan M.M."/>
            <person name="Alexander N.J."/>
            <person name="Busman M."/>
            <person name="Gutierrez S."/>
        </authorList>
    </citation>
    <scope>NUCLEOTIDE SEQUENCE [LARGE SCALE GENOMIC DNA]</scope>
    <source>
        <strain evidence="2 3">NRRL 13405</strain>
    </source>
</reference>
<feature type="non-terminal residue" evidence="2">
    <location>
        <position position="125"/>
    </location>
</feature>
<dbReference type="Proteomes" id="UP000265631">
    <property type="component" value="Unassembled WGS sequence"/>
</dbReference>
<proteinExistence type="predicted"/>
<feature type="compositionally biased region" description="Basic and acidic residues" evidence="1">
    <location>
        <begin position="79"/>
        <end position="125"/>
    </location>
</feature>
<accession>A0A395MNG3</accession>
<evidence type="ECO:0000313" key="3">
    <source>
        <dbReference type="Proteomes" id="UP000265631"/>
    </source>
</evidence>
<gene>
    <name evidence="2" type="ORF">FIE12Z_6286</name>
</gene>
<dbReference type="EMBL" id="PXXK01000177">
    <property type="protein sequence ID" value="RFN49462.1"/>
    <property type="molecule type" value="Genomic_DNA"/>
</dbReference>
<protein>
    <submittedName>
        <fullName evidence="2">Uncharacterized protein</fullName>
    </submittedName>
</protein>
<evidence type="ECO:0000256" key="1">
    <source>
        <dbReference type="SAM" id="MobiDB-lite"/>
    </source>
</evidence>
<organism evidence="2 3">
    <name type="scientific">Fusarium flagelliforme</name>
    <dbReference type="NCBI Taxonomy" id="2675880"/>
    <lineage>
        <taxon>Eukaryota</taxon>
        <taxon>Fungi</taxon>
        <taxon>Dikarya</taxon>
        <taxon>Ascomycota</taxon>
        <taxon>Pezizomycotina</taxon>
        <taxon>Sordariomycetes</taxon>
        <taxon>Hypocreomycetidae</taxon>
        <taxon>Hypocreales</taxon>
        <taxon>Nectriaceae</taxon>
        <taxon>Fusarium</taxon>
        <taxon>Fusarium incarnatum-equiseti species complex</taxon>
    </lineage>
</organism>
<feature type="region of interest" description="Disordered" evidence="1">
    <location>
        <begin position="65"/>
        <end position="125"/>
    </location>
</feature>
<evidence type="ECO:0000313" key="2">
    <source>
        <dbReference type="EMBL" id="RFN49462.1"/>
    </source>
</evidence>